<evidence type="ECO:0000256" key="1">
    <source>
        <dbReference type="SAM" id="MobiDB-lite"/>
    </source>
</evidence>
<dbReference type="Proteomes" id="UP000197138">
    <property type="component" value="Unassembled WGS sequence"/>
</dbReference>
<protein>
    <submittedName>
        <fullName evidence="2">Uncharacterized protein</fullName>
    </submittedName>
</protein>
<dbReference type="AlphaFoldDB" id="A0A218XST6"/>
<feature type="region of interest" description="Disordered" evidence="1">
    <location>
        <begin position="38"/>
        <end position="61"/>
    </location>
</feature>
<evidence type="ECO:0000313" key="3">
    <source>
        <dbReference type="Proteomes" id="UP000197138"/>
    </source>
</evidence>
<evidence type="ECO:0000313" key="2">
    <source>
        <dbReference type="EMBL" id="OWM88235.1"/>
    </source>
</evidence>
<name>A0A218XST6_PUNGR</name>
<comment type="caution">
    <text evidence="2">The sequence shown here is derived from an EMBL/GenBank/DDBJ whole genome shotgun (WGS) entry which is preliminary data.</text>
</comment>
<proteinExistence type="predicted"/>
<gene>
    <name evidence="2" type="ORF">CDL15_Pgr003647</name>
</gene>
<accession>A0A218XST6</accession>
<organism evidence="2 3">
    <name type="scientific">Punica granatum</name>
    <name type="common">Pomegranate</name>
    <dbReference type="NCBI Taxonomy" id="22663"/>
    <lineage>
        <taxon>Eukaryota</taxon>
        <taxon>Viridiplantae</taxon>
        <taxon>Streptophyta</taxon>
        <taxon>Embryophyta</taxon>
        <taxon>Tracheophyta</taxon>
        <taxon>Spermatophyta</taxon>
        <taxon>Magnoliopsida</taxon>
        <taxon>eudicotyledons</taxon>
        <taxon>Gunneridae</taxon>
        <taxon>Pentapetalae</taxon>
        <taxon>rosids</taxon>
        <taxon>malvids</taxon>
        <taxon>Myrtales</taxon>
        <taxon>Lythraceae</taxon>
        <taxon>Punica</taxon>
    </lineage>
</organism>
<reference evidence="3" key="1">
    <citation type="journal article" date="2017" name="Plant J.">
        <title>The pomegranate (Punica granatum L.) genome and the genomics of punicalagin biosynthesis.</title>
        <authorList>
            <person name="Qin G."/>
            <person name="Xu C."/>
            <person name="Ming R."/>
            <person name="Tang H."/>
            <person name="Guyot R."/>
            <person name="Kramer E.M."/>
            <person name="Hu Y."/>
            <person name="Yi X."/>
            <person name="Qi Y."/>
            <person name="Xu X."/>
            <person name="Gao Z."/>
            <person name="Pan H."/>
            <person name="Jian J."/>
            <person name="Tian Y."/>
            <person name="Yue Z."/>
            <person name="Xu Y."/>
        </authorList>
    </citation>
    <scope>NUCLEOTIDE SEQUENCE [LARGE SCALE GENOMIC DNA]</scope>
    <source>
        <strain evidence="3">cv. Dabenzi</strain>
    </source>
</reference>
<sequence>MPGNAEIRWAKLGCFPGLIKLGEGLKPITSPVQIKVRPGLARGPGSGSSQYQVHNTPGPAESWYQAERRPMTDMSIAGPCSVSPV</sequence>
<dbReference type="EMBL" id="MTKT01000797">
    <property type="protein sequence ID" value="OWM88235.1"/>
    <property type="molecule type" value="Genomic_DNA"/>
</dbReference>